<organism evidence="2">
    <name type="scientific">uncultured Caudovirales phage</name>
    <dbReference type="NCBI Taxonomy" id="2100421"/>
    <lineage>
        <taxon>Viruses</taxon>
        <taxon>Duplodnaviria</taxon>
        <taxon>Heunggongvirae</taxon>
        <taxon>Uroviricota</taxon>
        <taxon>Caudoviricetes</taxon>
        <taxon>Peduoviridae</taxon>
        <taxon>Maltschvirus</taxon>
        <taxon>Maltschvirus maltsch</taxon>
    </lineage>
</organism>
<proteinExistence type="predicted"/>
<gene>
    <name evidence="2" type="ORF">UFOVP324_15</name>
</gene>
<feature type="coiled-coil region" evidence="1">
    <location>
        <begin position="358"/>
        <end position="431"/>
    </location>
</feature>
<evidence type="ECO:0000313" key="2">
    <source>
        <dbReference type="EMBL" id="CAB4137165.1"/>
    </source>
</evidence>
<sequence>MAQKVEFDIEIKTNVDKIAKGVDKVNESFKETSDIVKDINKSTKKAEGGIKSFANGIKGIGLAIKAAGIGLLISAFNLLKETFAKNQGVVDKFNIAMEMLSTVMKDFISLITDGFPNIIKFFKDVFENPIESIKKFGELIKENLTERFRSFIDTLGFAAQALKELFKGNFQAAMDAAGKAGKEYVDVFTGVNNTVDKSIKVIEEAAKSTVKYGKKVYDAAKALINQRNAAQLAAAEQAKLVEIYDRQAEKLRQVRDNDLLSVKDRIKANDDLKKVLDNQEAAMKSQAALQVSAAALEVKASNTIENKVALINAQANQLGVLAQIEGLRSEQEANRIALLKESIDLEKIRTQGISDAFIAEEQAVADLLKNEQSRLNAQLNNLKQEKEIQLGRLKDNIELYAKDTAARQEAENEYNAKKQEINAAIRAKEDEIATSVYNREQQLRQDVINNEIEAFSTRLFALQKFNEEAQKSTQISEDEKVKIARETLVQQRAIENQRLAMVANTLGNISSLFEASSTAGKAFAIAQSLINTYQGITAELATKTATPFEFGLKVANIAATAAIGFKAVRDIINTQPSNSAEGIDTSGGAGVASAAPQFNVVGASGINQVAQTINKQANTPVKAYVVSKDVTTAQSLDRNIVNSASM</sequence>
<protein>
    <submittedName>
        <fullName evidence="2">Uncharacterized protein</fullName>
    </submittedName>
</protein>
<name>A0A6J5LRP4_9CAUD</name>
<reference evidence="2" key="1">
    <citation type="submission" date="2020-04" db="EMBL/GenBank/DDBJ databases">
        <authorList>
            <person name="Chiriac C."/>
            <person name="Salcher M."/>
            <person name="Ghai R."/>
            <person name="Kavagutti S V."/>
        </authorList>
    </citation>
    <scope>NUCLEOTIDE SEQUENCE</scope>
</reference>
<keyword evidence="1" id="KW-0175">Coiled coil</keyword>
<evidence type="ECO:0000256" key="1">
    <source>
        <dbReference type="SAM" id="Coils"/>
    </source>
</evidence>
<dbReference type="EMBL" id="LR796334">
    <property type="protein sequence ID" value="CAB4137165.1"/>
    <property type="molecule type" value="Genomic_DNA"/>
</dbReference>
<accession>A0A6J5LRP4</accession>